<dbReference type="SUPFAM" id="SSF50156">
    <property type="entry name" value="PDZ domain-like"/>
    <property type="match status" value="1"/>
</dbReference>
<dbReference type="AlphaFoldDB" id="R9GU39"/>
<protein>
    <submittedName>
        <fullName evidence="7">Carboxy-terminal processing protease</fullName>
    </submittedName>
</protein>
<comment type="caution">
    <text evidence="7">The sequence shown here is derived from an EMBL/GenBank/DDBJ whole genome shotgun (WGS) entry which is preliminary data.</text>
</comment>
<evidence type="ECO:0000256" key="5">
    <source>
        <dbReference type="RuleBase" id="RU004404"/>
    </source>
</evidence>
<dbReference type="InterPro" id="IPR029045">
    <property type="entry name" value="ClpP/crotonase-like_dom_sf"/>
</dbReference>
<evidence type="ECO:0000259" key="6">
    <source>
        <dbReference type="PROSITE" id="PS50106"/>
    </source>
</evidence>
<keyword evidence="3 5" id="KW-0378">Hydrolase</keyword>
<dbReference type="InterPro" id="IPR036034">
    <property type="entry name" value="PDZ_sf"/>
</dbReference>
<dbReference type="PATRIC" id="fig|1150600.3.peg.1422"/>
<keyword evidence="2 5" id="KW-0645">Protease</keyword>
<proteinExistence type="inferred from homology"/>
<dbReference type="PROSITE" id="PS50106">
    <property type="entry name" value="PDZ"/>
    <property type="match status" value="1"/>
</dbReference>
<dbReference type="PANTHER" id="PTHR32060">
    <property type="entry name" value="TAIL-SPECIFIC PROTEASE"/>
    <property type="match status" value="1"/>
</dbReference>
<dbReference type="SMART" id="SM00245">
    <property type="entry name" value="TSPc"/>
    <property type="match status" value="1"/>
</dbReference>
<comment type="similarity">
    <text evidence="1 5">Belongs to the peptidase S41A family.</text>
</comment>
<gene>
    <name evidence="7" type="ORF">ADIARSV_1448</name>
</gene>
<evidence type="ECO:0000313" key="8">
    <source>
        <dbReference type="Proteomes" id="UP000014174"/>
    </source>
</evidence>
<sequence>MVLGMVLGPKFQKENNKTNNELTNRLQSDEDGGKLSQVLDLIKENYVDDVKLDTFQNLAINEILNHLDPHSAYLPPVEARQFSDDINGNYDGVGIEYQLLNDTLIITHLNSMGPAAKAGLQSGDQLLKIGTVNIAGTGATSKKIVELIRGRQGTLVNLTIRRYGVTDEIVYQVPRNKITISSIDVAYLLQNKIGYIKVSKFGAKTDEDFQAELIRLKKQGMKGLIVDLRENGGGYLNAATALADQFLPENKLIVYTQGQHEPRTDYFATRAGNYEQGKLVVLIDEGTASASEIIAGAIQDLDRGILVGRRSFGKGLVQEQFNFGDGSSLNLTVARYYTPSGRSIQKPYLHGKAEYFQEVSNRLSSGELLQDKEHLMSNLYSTKDKFFRTTSGRIVYGGGGIMPDIYVPVDTSKTNKLYYALSRKAVLNEYVYSYLIKAKRPVNLNSLSAEFNISNLQYKKLVALAKSKNIIFSAKEFDVARHLIMLDLKALLTRFYFGEAAYYHVLNEDDHVLLRSLKEFK</sequence>
<dbReference type="GO" id="GO:0007165">
    <property type="term" value="P:signal transduction"/>
    <property type="evidence" value="ECO:0007669"/>
    <property type="project" value="TreeGrafter"/>
</dbReference>
<dbReference type="Gene3D" id="3.30.750.44">
    <property type="match status" value="1"/>
</dbReference>
<evidence type="ECO:0000313" key="7">
    <source>
        <dbReference type="EMBL" id="EOR95377.1"/>
    </source>
</evidence>
<dbReference type="Proteomes" id="UP000014174">
    <property type="component" value="Unassembled WGS sequence"/>
</dbReference>
<dbReference type="GO" id="GO:0030288">
    <property type="term" value="C:outer membrane-bounded periplasmic space"/>
    <property type="evidence" value="ECO:0007669"/>
    <property type="project" value="TreeGrafter"/>
</dbReference>
<dbReference type="InterPro" id="IPR005151">
    <property type="entry name" value="Tail-specific_protease"/>
</dbReference>
<dbReference type="Pfam" id="PF17820">
    <property type="entry name" value="PDZ_6"/>
    <property type="match status" value="1"/>
</dbReference>
<dbReference type="Pfam" id="PF03572">
    <property type="entry name" value="Peptidase_S41"/>
    <property type="match status" value="1"/>
</dbReference>
<evidence type="ECO:0000256" key="1">
    <source>
        <dbReference type="ARBA" id="ARBA00009179"/>
    </source>
</evidence>
<dbReference type="Gene3D" id="3.90.226.10">
    <property type="entry name" value="2-enoyl-CoA Hydratase, Chain A, domain 1"/>
    <property type="match status" value="1"/>
</dbReference>
<organism evidence="7 8">
    <name type="scientific">Arcticibacter svalbardensis MN12-7</name>
    <dbReference type="NCBI Taxonomy" id="1150600"/>
    <lineage>
        <taxon>Bacteria</taxon>
        <taxon>Pseudomonadati</taxon>
        <taxon>Bacteroidota</taxon>
        <taxon>Sphingobacteriia</taxon>
        <taxon>Sphingobacteriales</taxon>
        <taxon>Sphingobacteriaceae</taxon>
        <taxon>Arcticibacter</taxon>
    </lineage>
</organism>
<dbReference type="InterPro" id="IPR004447">
    <property type="entry name" value="Peptidase_S41A"/>
</dbReference>
<dbReference type="PANTHER" id="PTHR32060:SF30">
    <property type="entry name" value="CARBOXY-TERMINAL PROCESSING PROTEASE CTPA"/>
    <property type="match status" value="1"/>
</dbReference>
<dbReference type="Gene3D" id="2.30.42.10">
    <property type="match status" value="1"/>
</dbReference>
<dbReference type="InterPro" id="IPR041489">
    <property type="entry name" value="PDZ_6"/>
</dbReference>
<dbReference type="GO" id="GO:0006508">
    <property type="term" value="P:proteolysis"/>
    <property type="evidence" value="ECO:0007669"/>
    <property type="project" value="UniProtKB-KW"/>
</dbReference>
<dbReference type="InterPro" id="IPR001478">
    <property type="entry name" value="PDZ"/>
</dbReference>
<accession>R9GU39</accession>
<dbReference type="GO" id="GO:0004175">
    <property type="term" value="F:endopeptidase activity"/>
    <property type="evidence" value="ECO:0007669"/>
    <property type="project" value="TreeGrafter"/>
</dbReference>
<dbReference type="EMBL" id="AQPN01000052">
    <property type="protein sequence ID" value="EOR95377.1"/>
    <property type="molecule type" value="Genomic_DNA"/>
</dbReference>
<dbReference type="eggNOG" id="COG0793">
    <property type="taxonomic scope" value="Bacteria"/>
</dbReference>
<evidence type="ECO:0000256" key="2">
    <source>
        <dbReference type="ARBA" id="ARBA00022670"/>
    </source>
</evidence>
<dbReference type="SMART" id="SM00228">
    <property type="entry name" value="PDZ"/>
    <property type="match status" value="1"/>
</dbReference>
<evidence type="ECO:0000256" key="4">
    <source>
        <dbReference type="ARBA" id="ARBA00022825"/>
    </source>
</evidence>
<name>R9GU39_9SPHI</name>
<dbReference type="GO" id="GO:0008236">
    <property type="term" value="F:serine-type peptidase activity"/>
    <property type="evidence" value="ECO:0007669"/>
    <property type="project" value="UniProtKB-KW"/>
</dbReference>
<dbReference type="STRING" id="1150600.ADIARSV_1448"/>
<keyword evidence="8" id="KW-1185">Reference proteome</keyword>
<dbReference type="CDD" id="cd07560">
    <property type="entry name" value="Peptidase_S41_CPP"/>
    <property type="match status" value="1"/>
</dbReference>
<feature type="domain" description="PDZ" evidence="6">
    <location>
        <begin position="79"/>
        <end position="163"/>
    </location>
</feature>
<evidence type="ECO:0000256" key="3">
    <source>
        <dbReference type="ARBA" id="ARBA00022801"/>
    </source>
</evidence>
<dbReference type="NCBIfam" id="TIGR00225">
    <property type="entry name" value="prc"/>
    <property type="match status" value="1"/>
</dbReference>
<keyword evidence="4 5" id="KW-0720">Serine protease</keyword>
<reference evidence="7 8" key="1">
    <citation type="journal article" date="2013" name="Genome Announc.">
        <title>Draft Genome Sequence of Arcticibacter svalbardensis Strain MN12-7T, a Member of the Family Sphingobacteriaceae Isolated from an Arctic Soil Sample.</title>
        <authorList>
            <person name="Shivaji S."/>
            <person name="Ara S."/>
            <person name="Prasad S."/>
            <person name="Manasa B.P."/>
            <person name="Begum Z."/>
            <person name="Singh A."/>
            <person name="Kumar Pinnaka A."/>
        </authorList>
    </citation>
    <scope>NUCLEOTIDE SEQUENCE [LARGE SCALE GENOMIC DNA]</scope>
    <source>
        <strain evidence="7 8">MN12-7</strain>
    </source>
</reference>
<dbReference type="SUPFAM" id="SSF52096">
    <property type="entry name" value="ClpP/crotonase"/>
    <property type="match status" value="1"/>
</dbReference>